<organism evidence="1 2">
    <name type="scientific">Prunus dulcis</name>
    <name type="common">Almond</name>
    <name type="synonym">Amygdalus dulcis</name>
    <dbReference type="NCBI Taxonomy" id="3755"/>
    <lineage>
        <taxon>Eukaryota</taxon>
        <taxon>Viridiplantae</taxon>
        <taxon>Streptophyta</taxon>
        <taxon>Embryophyta</taxon>
        <taxon>Tracheophyta</taxon>
        <taxon>Spermatophyta</taxon>
        <taxon>Magnoliopsida</taxon>
        <taxon>eudicotyledons</taxon>
        <taxon>Gunneridae</taxon>
        <taxon>Pentapetalae</taxon>
        <taxon>rosids</taxon>
        <taxon>fabids</taxon>
        <taxon>Rosales</taxon>
        <taxon>Rosaceae</taxon>
        <taxon>Amygdaloideae</taxon>
        <taxon>Amygdaleae</taxon>
        <taxon>Prunus</taxon>
    </lineage>
</organism>
<evidence type="ECO:0000313" key="2">
    <source>
        <dbReference type="Proteomes" id="UP000327085"/>
    </source>
</evidence>
<gene>
    <name evidence="1" type="ORF">ALMOND_2B014322</name>
</gene>
<accession>A0A5E4FV52</accession>
<dbReference type="AlphaFoldDB" id="A0A5E4FV52"/>
<proteinExistence type="predicted"/>
<sequence>SHLSLLLETWSSHLVMRRMIMRLWQNQLLRQPLPERTKEKRLLRLRTVLPNSNLQ</sequence>
<name>A0A5E4FV52_PRUDU</name>
<feature type="non-terminal residue" evidence="1">
    <location>
        <position position="55"/>
    </location>
</feature>
<dbReference type="EMBL" id="CABIKO010000208">
    <property type="protein sequence ID" value="VVA31180.1"/>
    <property type="molecule type" value="Genomic_DNA"/>
</dbReference>
<dbReference type="InParanoid" id="A0A5E4FV52"/>
<reference evidence="2" key="1">
    <citation type="journal article" date="2020" name="Plant J.">
        <title>Transposons played a major role in the diversification between the closely related almond and peach genomes: results from the almond genome sequence.</title>
        <authorList>
            <person name="Alioto T."/>
            <person name="Alexiou K.G."/>
            <person name="Bardil A."/>
            <person name="Barteri F."/>
            <person name="Castanera R."/>
            <person name="Cruz F."/>
            <person name="Dhingra A."/>
            <person name="Duval H."/>
            <person name="Fernandez I Marti A."/>
            <person name="Frias L."/>
            <person name="Galan B."/>
            <person name="Garcia J.L."/>
            <person name="Howad W."/>
            <person name="Gomez-Garrido J."/>
            <person name="Gut M."/>
            <person name="Julca I."/>
            <person name="Morata J."/>
            <person name="Puigdomenech P."/>
            <person name="Ribeca P."/>
            <person name="Rubio Cabetas M.J."/>
            <person name="Vlasova A."/>
            <person name="Wirthensohn M."/>
            <person name="Garcia-Mas J."/>
            <person name="Gabaldon T."/>
            <person name="Casacuberta J.M."/>
            <person name="Arus P."/>
        </authorList>
    </citation>
    <scope>NUCLEOTIDE SEQUENCE [LARGE SCALE GENOMIC DNA]</scope>
    <source>
        <strain evidence="2">cv. Texas</strain>
    </source>
</reference>
<dbReference type="Proteomes" id="UP000327085">
    <property type="component" value="Chromosome 1"/>
</dbReference>
<evidence type="ECO:0000313" key="1">
    <source>
        <dbReference type="EMBL" id="VVA31180.1"/>
    </source>
</evidence>
<protein>
    <submittedName>
        <fullName evidence="1">Uncharacterized protein</fullName>
    </submittedName>
</protein>
<feature type="non-terminal residue" evidence="1">
    <location>
        <position position="1"/>
    </location>
</feature>
<dbReference type="Gramene" id="VVA31180">
    <property type="protein sequence ID" value="VVA31180"/>
    <property type="gene ID" value="Prudul26B014322"/>
</dbReference>